<reference evidence="2 4" key="1">
    <citation type="submission" date="2015-09" db="EMBL/GenBank/DDBJ databases">
        <title>Identification and resolution of microdiversity through metagenomic sequencing of parallel consortia.</title>
        <authorList>
            <person name="Nelson W.C."/>
            <person name="Romine M.F."/>
            <person name="Lindemann S.R."/>
        </authorList>
    </citation>
    <scope>NUCLEOTIDE SEQUENCE [LARGE SCALE GENOMIC DNA]</scope>
    <source>
        <strain evidence="2">HL-109</strain>
    </source>
</reference>
<name>A0A0P7YBV2_9HYPH</name>
<comment type="caution">
    <text evidence="2">The sequence shown here is derived from an EMBL/GenBank/DDBJ whole genome shotgun (WGS) entry which is preliminary data.</text>
</comment>
<feature type="transmembrane region" description="Helical" evidence="1">
    <location>
        <begin position="52"/>
        <end position="70"/>
    </location>
</feature>
<dbReference type="EMBL" id="LJSX01000007">
    <property type="protein sequence ID" value="KPQ11527.1"/>
    <property type="molecule type" value="Genomic_DNA"/>
</dbReference>
<dbReference type="AlphaFoldDB" id="A0A0P7YBV2"/>
<protein>
    <submittedName>
        <fullName evidence="2">Uncharacterized protein</fullName>
    </submittedName>
</protein>
<keyword evidence="1" id="KW-0812">Transmembrane</keyword>
<evidence type="ECO:0000313" key="4">
    <source>
        <dbReference type="Proteomes" id="UP000050497"/>
    </source>
</evidence>
<dbReference type="EMBL" id="FMBM01000002">
    <property type="protein sequence ID" value="SCC82434.1"/>
    <property type="molecule type" value="Genomic_DNA"/>
</dbReference>
<reference evidence="3 5" key="2">
    <citation type="submission" date="2016-08" db="EMBL/GenBank/DDBJ databases">
        <authorList>
            <person name="Varghese N."/>
            <person name="Submissions Spin"/>
        </authorList>
    </citation>
    <scope>NUCLEOTIDE SEQUENCE [LARGE SCALE GENOMIC DNA]</scope>
    <source>
        <strain evidence="3 5">HL-109</strain>
    </source>
</reference>
<keyword evidence="1" id="KW-1133">Transmembrane helix</keyword>
<proteinExistence type="predicted"/>
<dbReference type="Proteomes" id="UP000182800">
    <property type="component" value="Unassembled WGS sequence"/>
</dbReference>
<evidence type="ECO:0000313" key="2">
    <source>
        <dbReference type="EMBL" id="KPQ11527.1"/>
    </source>
</evidence>
<organism evidence="2 4">
    <name type="scientific">Saliniramus fredricksonii</name>
    <dbReference type="NCBI Taxonomy" id="1653334"/>
    <lineage>
        <taxon>Bacteria</taxon>
        <taxon>Pseudomonadati</taxon>
        <taxon>Pseudomonadota</taxon>
        <taxon>Alphaproteobacteria</taxon>
        <taxon>Hyphomicrobiales</taxon>
        <taxon>Salinarimonadaceae</taxon>
        <taxon>Saliniramus</taxon>
    </lineage>
</organism>
<keyword evidence="5" id="KW-1185">Reference proteome</keyword>
<evidence type="ECO:0000256" key="1">
    <source>
        <dbReference type="SAM" id="Phobius"/>
    </source>
</evidence>
<feature type="transmembrane region" description="Helical" evidence="1">
    <location>
        <begin position="90"/>
        <end position="111"/>
    </location>
</feature>
<gene>
    <name evidence="3" type="ORF">GA0071312_3426</name>
    <name evidence="2" type="ORF">HLUCCO17_06360</name>
</gene>
<accession>A0A0P7YBV2</accession>
<evidence type="ECO:0000313" key="5">
    <source>
        <dbReference type="Proteomes" id="UP000182800"/>
    </source>
</evidence>
<dbReference type="STRING" id="1653334.GA0071312_3426"/>
<sequence>MAVLGPEAVATLTIVFGVLFALLAGVVLMLLRISWDHLFQLVKQISSYPFSTVPLAILLWNCVAINFNAWQDNTEAIEAWSRIQSDSAHVFGIGTTLLAYARFSMIISATADLVDSVRERLAAFSRQP</sequence>
<feature type="transmembrane region" description="Helical" evidence="1">
    <location>
        <begin position="12"/>
        <end position="31"/>
    </location>
</feature>
<evidence type="ECO:0000313" key="3">
    <source>
        <dbReference type="EMBL" id="SCC82434.1"/>
    </source>
</evidence>
<dbReference type="Proteomes" id="UP000050497">
    <property type="component" value="Unassembled WGS sequence"/>
</dbReference>
<keyword evidence="1" id="KW-0472">Membrane</keyword>
<dbReference type="RefSeq" id="WP_074445925.1">
    <property type="nucleotide sequence ID" value="NZ_FMBM01000002.1"/>
</dbReference>